<gene>
    <name evidence="3" type="ORF">METZ01_LOCUS165624</name>
</gene>
<dbReference type="Pfam" id="PF13409">
    <property type="entry name" value="GST_N_2"/>
    <property type="match status" value="1"/>
</dbReference>
<dbReference type="InterPro" id="IPR010987">
    <property type="entry name" value="Glutathione-S-Trfase_C-like"/>
</dbReference>
<dbReference type="PANTHER" id="PTHR44051:SF8">
    <property type="entry name" value="GLUTATHIONE S-TRANSFERASE GSTA"/>
    <property type="match status" value="1"/>
</dbReference>
<feature type="domain" description="GST N-terminal" evidence="1">
    <location>
        <begin position="15"/>
        <end position="96"/>
    </location>
</feature>
<dbReference type="Gene3D" id="3.40.30.10">
    <property type="entry name" value="Glutaredoxin"/>
    <property type="match status" value="1"/>
</dbReference>
<evidence type="ECO:0000259" key="2">
    <source>
        <dbReference type="PROSITE" id="PS50405"/>
    </source>
</evidence>
<feature type="domain" description="GST C-terminal" evidence="2">
    <location>
        <begin position="101"/>
        <end position="267"/>
    </location>
</feature>
<evidence type="ECO:0008006" key="4">
    <source>
        <dbReference type="Google" id="ProtNLM"/>
    </source>
</evidence>
<dbReference type="InterPro" id="IPR036249">
    <property type="entry name" value="Thioredoxin-like_sf"/>
</dbReference>
<dbReference type="PANTHER" id="PTHR44051">
    <property type="entry name" value="GLUTATHIONE S-TRANSFERASE-RELATED"/>
    <property type="match status" value="1"/>
</dbReference>
<protein>
    <recommendedName>
        <fullName evidence="4">GST N-terminal domain-containing protein</fullName>
    </recommendedName>
</protein>
<dbReference type="SFLD" id="SFLDG00358">
    <property type="entry name" value="Main_(cytGST)"/>
    <property type="match status" value="1"/>
</dbReference>
<evidence type="ECO:0000259" key="1">
    <source>
        <dbReference type="PROSITE" id="PS50404"/>
    </source>
</evidence>
<dbReference type="PROSITE" id="PS50404">
    <property type="entry name" value="GST_NTER"/>
    <property type="match status" value="1"/>
</dbReference>
<dbReference type="SUPFAM" id="SSF47616">
    <property type="entry name" value="GST C-terminal domain-like"/>
    <property type="match status" value="1"/>
</dbReference>
<dbReference type="SUPFAM" id="SSF52833">
    <property type="entry name" value="Thioredoxin-like"/>
    <property type="match status" value="1"/>
</dbReference>
<dbReference type="AlphaFoldDB" id="A0A382BFX7"/>
<dbReference type="PROSITE" id="PS51257">
    <property type="entry name" value="PROKAR_LIPOPROTEIN"/>
    <property type="match status" value="1"/>
</dbReference>
<sequence length="283" mass="32108">MPIIEPRDTTLKRLKGLHLWHSGLSSCSQRVRITLAEKGLDWQSHPVDLSRMEHATPQYQAINPKGLVPALVDNGVLLIESCDIIEYLDQTYAEPALQPDNAATQAEMKRWLDSAAAAQADLKILSHEFLFRYKGTMTAQELERFSRDHQNPDLVAFKRVYQSTEGFGRETLDGAVTRTDEGFYELNAGLAGQAWLLGRSLTLADIAWMPNVHRMDLMGWPLERYAHILSWFEQVKSRLSFQSGLVDWEPEGIRNIFAEYSRRRTKASTHVRDFGSLAGGHRG</sequence>
<dbReference type="InterPro" id="IPR036282">
    <property type="entry name" value="Glutathione-S-Trfase_C_sf"/>
</dbReference>
<evidence type="ECO:0000313" key="3">
    <source>
        <dbReference type="EMBL" id="SVB12770.1"/>
    </source>
</evidence>
<dbReference type="InterPro" id="IPR040079">
    <property type="entry name" value="Glutathione_S-Trfase"/>
</dbReference>
<dbReference type="EMBL" id="UINC01029667">
    <property type="protein sequence ID" value="SVB12770.1"/>
    <property type="molecule type" value="Genomic_DNA"/>
</dbReference>
<name>A0A382BFX7_9ZZZZ</name>
<reference evidence="3" key="1">
    <citation type="submission" date="2018-05" db="EMBL/GenBank/DDBJ databases">
        <authorList>
            <person name="Lanie J.A."/>
            <person name="Ng W.-L."/>
            <person name="Kazmierczak K.M."/>
            <person name="Andrzejewski T.M."/>
            <person name="Davidsen T.M."/>
            <person name="Wayne K.J."/>
            <person name="Tettelin H."/>
            <person name="Glass J.I."/>
            <person name="Rusch D."/>
            <person name="Podicherti R."/>
            <person name="Tsui H.-C.T."/>
            <person name="Winkler M.E."/>
        </authorList>
    </citation>
    <scope>NUCLEOTIDE SEQUENCE</scope>
</reference>
<proteinExistence type="predicted"/>
<organism evidence="3">
    <name type="scientific">marine metagenome</name>
    <dbReference type="NCBI Taxonomy" id="408172"/>
    <lineage>
        <taxon>unclassified sequences</taxon>
        <taxon>metagenomes</taxon>
        <taxon>ecological metagenomes</taxon>
    </lineage>
</organism>
<dbReference type="SFLD" id="SFLDS00019">
    <property type="entry name" value="Glutathione_Transferase_(cytos"/>
    <property type="match status" value="1"/>
</dbReference>
<dbReference type="Pfam" id="PF13410">
    <property type="entry name" value="GST_C_2"/>
    <property type="match status" value="1"/>
</dbReference>
<accession>A0A382BFX7</accession>
<dbReference type="Gene3D" id="1.20.1050.10">
    <property type="match status" value="1"/>
</dbReference>
<dbReference type="InterPro" id="IPR004045">
    <property type="entry name" value="Glutathione_S-Trfase_N"/>
</dbReference>
<dbReference type="PROSITE" id="PS50405">
    <property type="entry name" value="GST_CTER"/>
    <property type="match status" value="1"/>
</dbReference>